<dbReference type="HOGENOM" id="CLU_2451059_0_0_5"/>
<dbReference type="KEGG" id="rru:Rru_A1686"/>
<dbReference type="PATRIC" id="fig|269796.9.peg.1764"/>
<dbReference type="STRING" id="269796.Rru_A1686"/>
<proteinExistence type="predicted"/>
<dbReference type="RefSeq" id="WP_011389376.1">
    <property type="nucleotide sequence ID" value="NC_007643.1"/>
</dbReference>
<accession>Q2RTQ9</accession>
<sequence length="89" mass="10370">MSTAEGQNRWRQKNKLVKRQLNVMARTFVHDTLERVAAENALRGKAEAVTYAAFIVMALEQHATLNPEARRLLDIYREAYHRDRDIYAP</sequence>
<reference evidence="1 2" key="1">
    <citation type="journal article" date="2011" name="Stand. Genomic Sci.">
        <title>Complete genome sequence of Rhodospirillum rubrum type strain (S1).</title>
        <authorList>
            <person name="Munk A.C."/>
            <person name="Copeland A."/>
            <person name="Lucas S."/>
            <person name="Lapidus A."/>
            <person name="Del Rio T.G."/>
            <person name="Barry K."/>
            <person name="Detter J.C."/>
            <person name="Hammon N."/>
            <person name="Israni S."/>
            <person name="Pitluck S."/>
            <person name="Brettin T."/>
            <person name="Bruce D."/>
            <person name="Han C."/>
            <person name="Tapia R."/>
            <person name="Gilna P."/>
            <person name="Schmutz J."/>
            <person name="Larimer F."/>
            <person name="Land M."/>
            <person name="Kyrpides N.C."/>
            <person name="Mavromatis K."/>
            <person name="Richardson P."/>
            <person name="Rohde M."/>
            <person name="Goker M."/>
            <person name="Klenk H.P."/>
            <person name="Zhang Y."/>
            <person name="Roberts G.P."/>
            <person name="Reslewic S."/>
            <person name="Schwartz D.C."/>
        </authorList>
    </citation>
    <scope>NUCLEOTIDE SEQUENCE [LARGE SCALE GENOMIC DNA]</scope>
    <source>
        <strain evidence="2">ATCC 11170 / ATH 1.1.1 / DSM 467 / LMG 4362 / NCIMB 8255 / S1</strain>
    </source>
</reference>
<dbReference type="AlphaFoldDB" id="Q2RTQ9"/>
<dbReference type="EMBL" id="CP000230">
    <property type="protein sequence ID" value="ABC22486.1"/>
    <property type="molecule type" value="Genomic_DNA"/>
</dbReference>
<name>Q2RTQ9_RHORT</name>
<dbReference type="Proteomes" id="UP000001929">
    <property type="component" value="Chromosome"/>
</dbReference>
<evidence type="ECO:0000313" key="2">
    <source>
        <dbReference type="Proteomes" id="UP000001929"/>
    </source>
</evidence>
<protein>
    <submittedName>
        <fullName evidence="1">Uncharacterized protein</fullName>
    </submittedName>
</protein>
<evidence type="ECO:0000313" key="1">
    <source>
        <dbReference type="EMBL" id="ABC22486.1"/>
    </source>
</evidence>
<keyword evidence="2" id="KW-1185">Reference proteome</keyword>
<dbReference type="eggNOG" id="ENOG503368C">
    <property type="taxonomic scope" value="Bacteria"/>
</dbReference>
<dbReference type="EnsemblBacteria" id="ABC22486">
    <property type="protein sequence ID" value="ABC22486"/>
    <property type="gene ID" value="Rru_A1686"/>
</dbReference>
<organism evidence="1 2">
    <name type="scientific">Rhodospirillum rubrum (strain ATCC 11170 / ATH 1.1.1 / DSM 467 / LMG 4362 / NCIMB 8255 / S1)</name>
    <dbReference type="NCBI Taxonomy" id="269796"/>
    <lineage>
        <taxon>Bacteria</taxon>
        <taxon>Pseudomonadati</taxon>
        <taxon>Pseudomonadota</taxon>
        <taxon>Alphaproteobacteria</taxon>
        <taxon>Rhodospirillales</taxon>
        <taxon>Rhodospirillaceae</taxon>
        <taxon>Rhodospirillum</taxon>
    </lineage>
</organism>
<gene>
    <name evidence="1" type="ordered locus">Rru_A1686</name>
</gene>